<evidence type="ECO:0000256" key="8">
    <source>
        <dbReference type="ARBA" id="ARBA00023136"/>
    </source>
</evidence>
<feature type="transmembrane region" description="Helical" evidence="9">
    <location>
        <begin position="255"/>
        <end position="274"/>
    </location>
</feature>
<keyword evidence="5 9" id="KW-0812">Transmembrane</keyword>
<feature type="transmembrane region" description="Helical" evidence="9">
    <location>
        <begin position="170"/>
        <end position="187"/>
    </location>
</feature>
<evidence type="ECO:0000313" key="11">
    <source>
        <dbReference type="EMBL" id="NYH20264.1"/>
    </source>
</evidence>
<dbReference type="NCBIfam" id="TIGR00793">
    <property type="entry name" value="kdgT"/>
    <property type="match status" value="1"/>
</dbReference>
<comment type="similarity">
    <text evidence="1 9">Belongs to the KdgT transporter family.</text>
</comment>
<gene>
    <name evidence="9" type="primary">kdgT</name>
    <name evidence="11" type="ORF">GGD41_007492</name>
</gene>
<evidence type="ECO:0000256" key="5">
    <source>
        <dbReference type="ARBA" id="ARBA00022692"/>
    </source>
</evidence>
<dbReference type="AlphaFoldDB" id="A0A7Y9WG57"/>
<dbReference type="EMBL" id="JACCAU010000001">
    <property type="protein sequence ID" value="NYH20264.1"/>
    <property type="molecule type" value="Genomic_DNA"/>
</dbReference>
<comment type="function">
    <text evidence="9">Catalyzes the proton-dependent uptake of 2-keto-3-deoxygluconate (KDG) into the cell.</text>
</comment>
<keyword evidence="8 9" id="KW-0472">Membrane</keyword>
<comment type="subcellular location">
    <subcellularLocation>
        <location evidence="9">Cell membrane</location>
        <topology evidence="9">Multi-pass membrane protein</topology>
    </subcellularLocation>
</comment>
<evidence type="ECO:0000256" key="9">
    <source>
        <dbReference type="HAMAP-Rule" id="MF_00070"/>
    </source>
</evidence>
<dbReference type="Pfam" id="PF03812">
    <property type="entry name" value="KdgT"/>
    <property type="match status" value="1"/>
</dbReference>
<proteinExistence type="inferred from homology"/>
<feature type="transmembrane region" description="Helical" evidence="9">
    <location>
        <begin position="286"/>
        <end position="310"/>
    </location>
</feature>
<dbReference type="GO" id="GO:0015649">
    <property type="term" value="F:2-keto-3-deoxygluconate:proton symporter activity"/>
    <property type="evidence" value="ECO:0007669"/>
    <property type="project" value="UniProtKB-UniRule"/>
</dbReference>
<evidence type="ECO:0000256" key="3">
    <source>
        <dbReference type="ARBA" id="ARBA00022475"/>
    </source>
</evidence>
<evidence type="ECO:0000256" key="6">
    <source>
        <dbReference type="ARBA" id="ARBA00022847"/>
    </source>
</evidence>
<evidence type="ECO:0000313" key="12">
    <source>
        <dbReference type="Proteomes" id="UP000572540"/>
    </source>
</evidence>
<feature type="transmembrane region" description="Helical" evidence="9">
    <location>
        <begin position="223"/>
        <end position="243"/>
    </location>
</feature>
<feature type="transmembrane region" description="Helical" evidence="9">
    <location>
        <begin position="194"/>
        <end position="211"/>
    </location>
</feature>
<feature type="transmembrane region" description="Helical" evidence="9">
    <location>
        <begin position="35"/>
        <end position="57"/>
    </location>
</feature>
<keyword evidence="6 9" id="KW-0769">Symport</keyword>
<dbReference type="InterPro" id="IPR004684">
    <property type="entry name" value="2keto-3dGluconate_permease"/>
</dbReference>
<accession>A0A7Y9WG57</accession>
<keyword evidence="4 9" id="KW-0762">Sugar transport</keyword>
<feature type="region of interest" description="Disordered" evidence="10">
    <location>
        <begin position="320"/>
        <end position="342"/>
    </location>
</feature>
<dbReference type="InterPro" id="IPR018395">
    <property type="entry name" value="2keto-3dGluconate_permease_sub"/>
</dbReference>
<dbReference type="GO" id="GO:0005886">
    <property type="term" value="C:plasma membrane"/>
    <property type="evidence" value="ECO:0007669"/>
    <property type="project" value="UniProtKB-SubCell"/>
</dbReference>
<evidence type="ECO:0000256" key="1">
    <source>
        <dbReference type="ARBA" id="ARBA00006430"/>
    </source>
</evidence>
<dbReference type="PROSITE" id="PS51257">
    <property type="entry name" value="PROKAR_LIPOPROTEIN"/>
    <property type="match status" value="1"/>
</dbReference>
<keyword evidence="2 9" id="KW-0813">Transport</keyword>
<organism evidence="11 12">
    <name type="scientific">Paraburkholderia bryophila</name>
    <dbReference type="NCBI Taxonomy" id="420952"/>
    <lineage>
        <taxon>Bacteria</taxon>
        <taxon>Pseudomonadati</taxon>
        <taxon>Pseudomonadota</taxon>
        <taxon>Betaproteobacteria</taxon>
        <taxon>Burkholderiales</taxon>
        <taxon>Burkholderiaceae</taxon>
        <taxon>Paraburkholderia</taxon>
    </lineage>
</organism>
<evidence type="ECO:0000256" key="4">
    <source>
        <dbReference type="ARBA" id="ARBA00022597"/>
    </source>
</evidence>
<feature type="transmembrane region" description="Helical" evidence="9">
    <location>
        <begin position="12"/>
        <end position="29"/>
    </location>
</feature>
<evidence type="ECO:0000256" key="2">
    <source>
        <dbReference type="ARBA" id="ARBA00022448"/>
    </source>
</evidence>
<name>A0A7Y9WG57_9BURK</name>
<comment type="caution">
    <text evidence="11">The sequence shown here is derived from an EMBL/GenBank/DDBJ whole genome shotgun (WGS) entry which is preliminary data.</text>
</comment>
<comment type="catalytic activity">
    <reaction evidence="9">
        <text>2-dehydro-3-deoxy-D-gluconate(in) + H(+)(in) = 2-dehydro-3-deoxy-D-gluconate(out) + H(+)(out)</text>
        <dbReference type="Rhea" id="RHEA:29943"/>
        <dbReference type="ChEBI" id="CHEBI:15378"/>
        <dbReference type="ChEBI" id="CHEBI:57990"/>
    </reaction>
</comment>
<dbReference type="RefSeq" id="WP_179704089.1">
    <property type="nucleotide sequence ID" value="NZ_JACCAU010000001.1"/>
</dbReference>
<protein>
    <recommendedName>
        <fullName evidence="9">2-keto-3-deoxygluconate permease</fullName>
        <shortName evidence="9">KDG permease</shortName>
    </recommendedName>
</protein>
<evidence type="ECO:0000256" key="7">
    <source>
        <dbReference type="ARBA" id="ARBA00022989"/>
    </source>
</evidence>
<reference evidence="11 12" key="1">
    <citation type="submission" date="2020-07" db="EMBL/GenBank/DDBJ databases">
        <title>Exploring microbial biodiversity for novel pathways involved in the catabolism of aromatic compounds derived from lignin.</title>
        <authorList>
            <person name="Elkins J."/>
        </authorList>
    </citation>
    <scope>NUCLEOTIDE SEQUENCE [LARGE SCALE GENOMIC DNA]</scope>
    <source>
        <strain evidence="11 12">H2C3B</strain>
    </source>
</reference>
<feature type="transmembrane region" description="Helical" evidence="9">
    <location>
        <begin position="78"/>
        <end position="97"/>
    </location>
</feature>
<feature type="transmembrane region" description="Helical" evidence="9">
    <location>
        <begin position="141"/>
        <end position="164"/>
    </location>
</feature>
<keyword evidence="7 9" id="KW-1133">Transmembrane helix</keyword>
<sequence>MKLKKAIDRVPGGLMLVPLLLGACVHTFAPGAGKYFGSFTNGLISGTVPILAVWFFCMGATIDLRATGVVLRKSGTLLITKMLVAWIATLIAARFIPIDGVKAGLFAGLSVLAITTSMDMTNGGLYAAVMQQYGTKEEAGAFVLMSVESGPLVSMIILGATGVAFFEPRLFVGAVLPFLIGFVLGNLDSELREFFGRCVHPLIPFFGFALGNGIDLNVIVTSGLPGVVLGLGVIVVTGIPLILADRWIAGGNGAAGLAASSTAGAAVANPAIIGEMIPRFKPLVPAATAMVATACLVTAILVPILTALWVHRHQARNATSGEGLDAGQAPPAPLNEQRDVHV</sequence>
<dbReference type="HAMAP" id="MF_00070">
    <property type="entry name" value="KdgT"/>
    <property type="match status" value="1"/>
</dbReference>
<keyword evidence="3 9" id="KW-1003">Cell membrane</keyword>
<evidence type="ECO:0000256" key="10">
    <source>
        <dbReference type="SAM" id="MobiDB-lite"/>
    </source>
</evidence>
<dbReference type="Proteomes" id="UP000572540">
    <property type="component" value="Unassembled WGS sequence"/>
</dbReference>
<feature type="transmembrane region" description="Helical" evidence="9">
    <location>
        <begin position="103"/>
        <end position="129"/>
    </location>
</feature>